<feature type="chain" id="PRO_5017940698" evidence="1">
    <location>
        <begin position="23"/>
        <end position="193"/>
    </location>
</feature>
<evidence type="ECO:0000313" key="3">
    <source>
        <dbReference type="EMBL" id="ROH87908.1"/>
    </source>
</evidence>
<feature type="signal peptide" evidence="1">
    <location>
        <begin position="1"/>
        <end position="22"/>
    </location>
</feature>
<dbReference type="GO" id="GO:0008233">
    <property type="term" value="F:peptidase activity"/>
    <property type="evidence" value="ECO:0007669"/>
    <property type="project" value="UniProtKB-KW"/>
</dbReference>
<evidence type="ECO:0000256" key="1">
    <source>
        <dbReference type="SAM" id="SignalP"/>
    </source>
</evidence>
<feature type="domain" description="PrcB C-terminal" evidence="2">
    <location>
        <begin position="109"/>
        <end position="165"/>
    </location>
</feature>
<evidence type="ECO:0000259" key="2">
    <source>
        <dbReference type="Pfam" id="PF14343"/>
    </source>
</evidence>
<dbReference type="Pfam" id="PF14343">
    <property type="entry name" value="PrcB_C"/>
    <property type="match status" value="1"/>
</dbReference>
<sequence length="193" mass="20509">MLMRGFTPATAVLAALALTACAQVSPVAEGVAQLPRKAVSGTVDFLEFVFERPELAVEVLEVARLQQCNSSGREASLEMLAGPAAVVGWEQAHALQFTDKSGELLPGLYAVAEMGERSTGGYALLVSRKAAVKDDTLYLKATFLSPSTAGMASQQLTSPCVLVALPAQAEFHRLVLVDQNNQPRARWSPLAPQ</sequence>
<organism evidence="3 4">
    <name type="scientific">Stagnimonas aquatica</name>
    <dbReference type="NCBI Taxonomy" id="2689987"/>
    <lineage>
        <taxon>Bacteria</taxon>
        <taxon>Pseudomonadati</taxon>
        <taxon>Pseudomonadota</taxon>
        <taxon>Gammaproteobacteria</taxon>
        <taxon>Nevskiales</taxon>
        <taxon>Nevskiaceae</taxon>
        <taxon>Stagnimonas</taxon>
    </lineage>
</organism>
<dbReference type="PROSITE" id="PS51257">
    <property type="entry name" value="PROKAR_LIPOPROTEIN"/>
    <property type="match status" value="1"/>
</dbReference>
<evidence type="ECO:0000313" key="4">
    <source>
        <dbReference type="Proteomes" id="UP000282106"/>
    </source>
</evidence>
<accession>A0A3N0V634</accession>
<reference evidence="3 4" key="1">
    <citation type="submission" date="2018-10" db="EMBL/GenBank/DDBJ databases">
        <authorList>
            <person name="Chen W.-M."/>
        </authorList>
    </citation>
    <scope>NUCLEOTIDE SEQUENCE [LARGE SCALE GENOMIC DNA]</scope>
    <source>
        <strain evidence="3 4">THS-13</strain>
    </source>
</reference>
<comment type="caution">
    <text evidence="3">The sequence shown here is derived from an EMBL/GenBank/DDBJ whole genome shotgun (WGS) entry which is preliminary data.</text>
</comment>
<keyword evidence="3" id="KW-0645">Protease</keyword>
<dbReference type="EMBL" id="RJVO01000007">
    <property type="protein sequence ID" value="ROH87908.1"/>
    <property type="molecule type" value="Genomic_DNA"/>
</dbReference>
<protein>
    <submittedName>
        <fullName evidence="3">Protease complex subunit PrcB family protein</fullName>
    </submittedName>
</protein>
<dbReference type="GO" id="GO:0006508">
    <property type="term" value="P:proteolysis"/>
    <property type="evidence" value="ECO:0007669"/>
    <property type="project" value="UniProtKB-KW"/>
</dbReference>
<gene>
    <name evidence="3" type="ORF">ED208_14475</name>
</gene>
<keyword evidence="4" id="KW-1185">Reference proteome</keyword>
<keyword evidence="1" id="KW-0732">Signal</keyword>
<proteinExistence type="predicted"/>
<dbReference type="AlphaFoldDB" id="A0A3N0V634"/>
<name>A0A3N0V634_9GAMM</name>
<dbReference type="InParanoid" id="A0A3N0V634"/>
<dbReference type="InterPro" id="IPR025748">
    <property type="entry name" value="PrcB_C_dom"/>
</dbReference>
<dbReference type="Proteomes" id="UP000282106">
    <property type="component" value="Unassembled WGS sequence"/>
</dbReference>
<keyword evidence="3" id="KW-0378">Hydrolase</keyword>